<sequence>MSALRNQAKQWFQTNDKPTEEQFAAFLNSIRFNDEPIALSEVTQLIPVLNGLANPVENYLKNTSDGADFLYTLPQSFLLESMVISVPSDTQITVTKNGEELFTDEDVTIDGNAFALLIPAINADVNIVISGLPVNTQLTFIKRKIR</sequence>
<dbReference type="RefSeq" id="WP_379707938.1">
    <property type="nucleotide sequence ID" value="NZ_JBHSCZ010000001.1"/>
</dbReference>
<name>A0ABV8QQC5_9BACT</name>
<gene>
    <name evidence="1" type="ORF">ACFOWM_06335</name>
</gene>
<evidence type="ECO:0000313" key="1">
    <source>
        <dbReference type="EMBL" id="MFC4262485.1"/>
    </source>
</evidence>
<dbReference type="EMBL" id="JBHSCZ010000001">
    <property type="protein sequence ID" value="MFC4262485.1"/>
    <property type="molecule type" value="Genomic_DNA"/>
</dbReference>
<evidence type="ECO:0000313" key="2">
    <source>
        <dbReference type="Proteomes" id="UP001595907"/>
    </source>
</evidence>
<protein>
    <submittedName>
        <fullName evidence="1">Uncharacterized protein</fullName>
    </submittedName>
</protein>
<accession>A0ABV8QQC5</accession>
<reference evidence="2" key="1">
    <citation type="journal article" date="2019" name="Int. J. Syst. Evol. Microbiol.">
        <title>The Global Catalogue of Microorganisms (GCM) 10K type strain sequencing project: providing services to taxonomists for standard genome sequencing and annotation.</title>
        <authorList>
            <consortium name="The Broad Institute Genomics Platform"/>
            <consortium name="The Broad Institute Genome Sequencing Center for Infectious Disease"/>
            <person name="Wu L."/>
            <person name="Ma J."/>
        </authorList>
    </citation>
    <scope>NUCLEOTIDE SEQUENCE [LARGE SCALE GENOMIC DNA]</scope>
    <source>
        <strain evidence="2">CECT 8289</strain>
    </source>
</reference>
<comment type="caution">
    <text evidence="1">The sequence shown here is derived from an EMBL/GenBank/DDBJ whole genome shotgun (WGS) entry which is preliminary data.</text>
</comment>
<proteinExistence type="predicted"/>
<dbReference type="Proteomes" id="UP001595907">
    <property type="component" value="Unassembled WGS sequence"/>
</dbReference>
<keyword evidence="2" id="KW-1185">Reference proteome</keyword>
<organism evidence="1 2">
    <name type="scientific">Ferruginibacter yonginensis</name>
    <dbReference type="NCBI Taxonomy" id="1310416"/>
    <lineage>
        <taxon>Bacteria</taxon>
        <taxon>Pseudomonadati</taxon>
        <taxon>Bacteroidota</taxon>
        <taxon>Chitinophagia</taxon>
        <taxon>Chitinophagales</taxon>
        <taxon>Chitinophagaceae</taxon>
        <taxon>Ferruginibacter</taxon>
    </lineage>
</organism>